<dbReference type="InterPro" id="IPR017850">
    <property type="entry name" value="Alkaline_phosphatase_core_sf"/>
</dbReference>
<keyword evidence="10" id="KW-1185">Reference proteome</keyword>
<dbReference type="Gene3D" id="3.40.720.10">
    <property type="entry name" value="Alkaline Phosphatase, subunit A"/>
    <property type="match status" value="1"/>
</dbReference>
<keyword evidence="7" id="KW-0732">Signal</keyword>
<sequence>MACSDSAAMLMIVVMLADVCSGKTARLTGKKPPHIVFIVADDLGWNDVGWHNTDMITPNLNWLASRGVILDSTYAQPSCTPSRNSFMTGFFPYHTELQDVIEPSVPLYLPLKHVLLPQRLKQQGYATHIVGKWHLGFCNKKYTPTERGFDSFFGFYTGSVDHYWHEKTAEIQTQMSAQLSLDSLGSTLINSLLRVRTSGQATGRDFRFNDTVWTEAEGIYSTTLTAVINCHQKLKKKKNAFCRQSQGDHQKKKQPEKPLFLYLPKKTKKNSPLSVPAKYQRLYRHIKSKERRIYSGMVTALDEAVGNITSALFQSQLIDNLLLVFTSDNGGHPYMGGSNSPLRGGKNTIWEGGTRVPTFVYSSTLLRRRGYANNRLFHAVDWYPTILELAGAKPEKGIDGRSQWKMLSKAGESSRKEFVYNIGPNGDGAIRAGDYKLITGHPGFHNDWYPTPGAAKIARRRFKGGRFDQVKLTKSPYLLFNIEEDPEEKMDLSMEKPDILREMLKLYEIYNSTKIPPHTATYDAAADPAHFNGFWSPGWC</sequence>
<dbReference type="EMBL" id="CAJHNH020000518">
    <property type="protein sequence ID" value="CAG5118231.1"/>
    <property type="molecule type" value="Genomic_DNA"/>
</dbReference>
<evidence type="ECO:0000256" key="1">
    <source>
        <dbReference type="ARBA" id="ARBA00001913"/>
    </source>
</evidence>
<proteinExistence type="inferred from homology"/>
<comment type="caution">
    <text evidence="9">The sequence shown here is derived from an EMBL/GenBank/DDBJ whole genome shotgun (WGS) entry which is preliminary data.</text>
</comment>
<evidence type="ECO:0000256" key="3">
    <source>
        <dbReference type="ARBA" id="ARBA00022723"/>
    </source>
</evidence>
<evidence type="ECO:0000256" key="2">
    <source>
        <dbReference type="ARBA" id="ARBA00008779"/>
    </source>
</evidence>
<dbReference type="InterPro" id="IPR047115">
    <property type="entry name" value="ARSB"/>
</dbReference>
<comment type="cofactor">
    <cofactor evidence="1">
        <name>Ca(2+)</name>
        <dbReference type="ChEBI" id="CHEBI:29108"/>
    </cofactor>
</comment>
<keyword evidence="5" id="KW-0106">Calcium</keyword>
<evidence type="ECO:0000256" key="4">
    <source>
        <dbReference type="ARBA" id="ARBA00022801"/>
    </source>
</evidence>
<dbReference type="InterPro" id="IPR000917">
    <property type="entry name" value="Sulfatase_N"/>
</dbReference>
<organism evidence="9 10">
    <name type="scientific">Candidula unifasciata</name>
    <dbReference type="NCBI Taxonomy" id="100452"/>
    <lineage>
        <taxon>Eukaryota</taxon>
        <taxon>Metazoa</taxon>
        <taxon>Spiralia</taxon>
        <taxon>Lophotrochozoa</taxon>
        <taxon>Mollusca</taxon>
        <taxon>Gastropoda</taxon>
        <taxon>Heterobranchia</taxon>
        <taxon>Euthyneura</taxon>
        <taxon>Panpulmonata</taxon>
        <taxon>Eupulmonata</taxon>
        <taxon>Stylommatophora</taxon>
        <taxon>Helicina</taxon>
        <taxon>Helicoidea</taxon>
        <taxon>Geomitridae</taxon>
        <taxon>Candidula</taxon>
    </lineage>
</organism>
<gene>
    <name evidence="9" type="ORF">CUNI_LOCUS3789</name>
</gene>
<evidence type="ECO:0000259" key="8">
    <source>
        <dbReference type="Pfam" id="PF00884"/>
    </source>
</evidence>
<name>A0A8S3YS43_9EUPU</name>
<keyword evidence="4" id="KW-0378">Hydrolase</keyword>
<evidence type="ECO:0000313" key="10">
    <source>
        <dbReference type="Proteomes" id="UP000678393"/>
    </source>
</evidence>
<dbReference type="OrthoDB" id="103349at2759"/>
<evidence type="ECO:0000256" key="6">
    <source>
        <dbReference type="ARBA" id="ARBA00023180"/>
    </source>
</evidence>
<accession>A0A8S3YS43</accession>
<feature type="signal peptide" evidence="7">
    <location>
        <begin position="1"/>
        <end position="22"/>
    </location>
</feature>
<dbReference type="PROSITE" id="PS00149">
    <property type="entry name" value="SULFATASE_2"/>
    <property type="match status" value="1"/>
</dbReference>
<dbReference type="SUPFAM" id="SSF53649">
    <property type="entry name" value="Alkaline phosphatase-like"/>
    <property type="match status" value="1"/>
</dbReference>
<dbReference type="GO" id="GO:0008484">
    <property type="term" value="F:sulfuric ester hydrolase activity"/>
    <property type="evidence" value="ECO:0007669"/>
    <property type="project" value="InterPro"/>
</dbReference>
<dbReference type="Pfam" id="PF00884">
    <property type="entry name" value="Sulfatase"/>
    <property type="match status" value="1"/>
</dbReference>
<protein>
    <recommendedName>
        <fullName evidence="8">Sulfatase N-terminal domain-containing protein</fullName>
    </recommendedName>
</protein>
<comment type="similarity">
    <text evidence="2">Belongs to the sulfatase family.</text>
</comment>
<evidence type="ECO:0000256" key="5">
    <source>
        <dbReference type="ARBA" id="ARBA00022837"/>
    </source>
</evidence>
<dbReference type="GO" id="GO:0046872">
    <property type="term" value="F:metal ion binding"/>
    <property type="evidence" value="ECO:0007669"/>
    <property type="project" value="UniProtKB-KW"/>
</dbReference>
<evidence type="ECO:0000313" key="9">
    <source>
        <dbReference type="EMBL" id="CAG5118231.1"/>
    </source>
</evidence>
<keyword evidence="6" id="KW-0325">Glycoprotein</keyword>
<dbReference type="Proteomes" id="UP000678393">
    <property type="component" value="Unassembled WGS sequence"/>
</dbReference>
<dbReference type="InterPro" id="IPR024607">
    <property type="entry name" value="Sulfatase_CS"/>
</dbReference>
<feature type="domain" description="Sulfatase N-terminal" evidence="8">
    <location>
        <begin position="33"/>
        <end position="392"/>
    </location>
</feature>
<dbReference type="PROSITE" id="PS00523">
    <property type="entry name" value="SULFATASE_1"/>
    <property type="match status" value="1"/>
</dbReference>
<dbReference type="PANTHER" id="PTHR10342:SF273">
    <property type="entry name" value="RE14504P"/>
    <property type="match status" value="1"/>
</dbReference>
<keyword evidence="3" id="KW-0479">Metal-binding</keyword>
<dbReference type="CDD" id="cd16029">
    <property type="entry name" value="4-S"/>
    <property type="match status" value="1"/>
</dbReference>
<dbReference type="Gene3D" id="3.30.1120.10">
    <property type="match status" value="1"/>
</dbReference>
<dbReference type="PANTHER" id="PTHR10342">
    <property type="entry name" value="ARYLSULFATASE"/>
    <property type="match status" value="1"/>
</dbReference>
<dbReference type="AlphaFoldDB" id="A0A8S3YS43"/>
<feature type="chain" id="PRO_5035754796" description="Sulfatase N-terminal domain-containing protein" evidence="7">
    <location>
        <begin position="23"/>
        <end position="540"/>
    </location>
</feature>
<evidence type="ECO:0000256" key="7">
    <source>
        <dbReference type="SAM" id="SignalP"/>
    </source>
</evidence>
<reference evidence="9" key="1">
    <citation type="submission" date="2021-04" db="EMBL/GenBank/DDBJ databases">
        <authorList>
            <consortium name="Molecular Ecology Group"/>
        </authorList>
    </citation>
    <scope>NUCLEOTIDE SEQUENCE</scope>
</reference>